<evidence type="ECO:0000313" key="3">
    <source>
        <dbReference type="Proteomes" id="UP000575068"/>
    </source>
</evidence>
<proteinExistence type="predicted"/>
<keyword evidence="1" id="KW-1133">Transmembrane helix</keyword>
<dbReference type="Proteomes" id="UP000575068">
    <property type="component" value="Unassembled WGS sequence"/>
</dbReference>
<comment type="caution">
    <text evidence="2">The sequence shown here is derived from an EMBL/GenBank/DDBJ whole genome shotgun (WGS) entry which is preliminary data.</text>
</comment>
<gene>
    <name evidence="2" type="ORF">HNQ99_002704</name>
</gene>
<keyword evidence="3" id="KW-1185">Reference proteome</keyword>
<feature type="transmembrane region" description="Helical" evidence="1">
    <location>
        <begin position="51"/>
        <end position="76"/>
    </location>
</feature>
<dbReference type="AlphaFoldDB" id="A0A840HXT9"/>
<protein>
    <submittedName>
        <fullName evidence="2">Uncharacterized protein</fullName>
    </submittedName>
</protein>
<organism evidence="2 3">
    <name type="scientific">Rhizorhapis suberifaciens</name>
    <name type="common">corky root of lettuce</name>
    <dbReference type="NCBI Taxonomy" id="13656"/>
    <lineage>
        <taxon>Bacteria</taxon>
        <taxon>Pseudomonadati</taxon>
        <taxon>Pseudomonadota</taxon>
        <taxon>Alphaproteobacteria</taxon>
        <taxon>Sphingomonadales</taxon>
        <taxon>Sphingomonadaceae</taxon>
        <taxon>Rhizorhapis</taxon>
    </lineage>
</organism>
<keyword evidence="1" id="KW-0472">Membrane</keyword>
<dbReference type="EMBL" id="JACHOV010000010">
    <property type="protein sequence ID" value="MBB4642379.1"/>
    <property type="molecule type" value="Genomic_DNA"/>
</dbReference>
<keyword evidence="1" id="KW-0812">Transmembrane</keyword>
<reference evidence="2 3" key="1">
    <citation type="submission" date="2020-08" db="EMBL/GenBank/DDBJ databases">
        <title>Genomic Encyclopedia of Type Strains, Phase IV (KMG-IV): sequencing the most valuable type-strain genomes for metagenomic binning, comparative biology and taxonomic classification.</title>
        <authorList>
            <person name="Goeker M."/>
        </authorList>
    </citation>
    <scope>NUCLEOTIDE SEQUENCE [LARGE SCALE GENOMIC DNA]</scope>
    <source>
        <strain evidence="2 3">DSM 7465</strain>
    </source>
</reference>
<sequence length="80" mass="8264">MTDHDLQIARDVGALQADVRTVKHDVANISSKLDSLSLQINNMGVRQAKGLGFFAGAAFILTGAGGLLLAAAKMLFGGHG</sequence>
<accession>A0A840HXT9</accession>
<dbReference type="RefSeq" id="WP_184476416.1">
    <property type="nucleotide sequence ID" value="NZ_JACHOV010000010.1"/>
</dbReference>
<evidence type="ECO:0000256" key="1">
    <source>
        <dbReference type="SAM" id="Phobius"/>
    </source>
</evidence>
<evidence type="ECO:0000313" key="2">
    <source>
        <dbReference type="EMBL" id="MBB4642379.1"/>
    </source>
</evidence>
<name>A0A840HXT9_9SPHN</name>